<dbReference type="Gene3D" id="1.10.3360.10">
    <property type="entry name" value="VPA0735-like domain"/>
    <property type="match status" value="1"/>
</dbReference>
<evidence type="ECO:0000313" key="6">
    <source>
        <dbReference type="Proteomes" id="UP000037395"/>
    </source>
</evidence>
<evidence type="ECO:0000313" key="5">
    <source>
        <dbReference type="EMBL" id="OEV33100.1"/>
    </source>
</evidence>
<sequence length="479" mass="50771">MNATRQPRRWGAAACVGAAALVLAAGPATAAQASAAQPSPAPAASTTTADAVNAYVYGYPLVLMRATEQASTNVVKPDPATMRAPVNQFAKADTTPSPQFHTVVAPNVDTLYTSAWLDLKAGPTVLHVPDTHGRYFLMPMLDDWTDVFASPGTRTTGSAAGDFAITGPGWHGRLPAGVKQIKAPTQTAWIIGRTQYNGPSDLPAVEALVSHYTLEPLSAYGHPYTPPAGHVDPTVPATAPATRVAEMNAQSFFSQLASAMATNPPAKKDAPMAATLARLGIVPGRPFDINAKGPATARALRQAVPAAQQQIQAALATSGNNANGWRVMRNLGDYGTDYMLRAVTAWYGLGANLPQDAVYPLTRTDSQGKPLTGADRYVIHFAPGHTPPVNAFWSLTMYDASGFLVPNPINRYEVGHTVKPTLNPDGSMDIYIQHDAPAGKQSNWLPAPSGQFSLMLRMYWPKPSVLDGTWTPPPVTMTS</sequence>
<feature type="domain" description="DUF1214" evidence="2">
    <location>
        <begin position="357"/>
        <end position="462"/>
    </location>
</feature>
<proteinExistence type="predicted"/>
<feature type="chain" id="PRO_5036018406" description="DUF1254 domain-containing protein" evidence="1">
    <location>
        <begin position="31"/>
        <end position="479"/>
    </location>
</feature>
<dbReference type="SUPFAM" id="SSF160935">
    <property type="entry name" value="VPA0735-like"/>
    <property type="match status" value="1"/>
</dbReference>
<dbReference type="AlphaFoldDB" id="A0A1E7MXD3"/>
<accession>A0A8H9HE53</accession>
<dbReference type="Proteomes" id="UP000610124">
    <property type="component" value="Unassembled WGS sequence"/>
</dbReference>
<accession>A0A1E7MXD3</accession>
<reference evidence="5" key="3">
    <citation type="submission" date="2016-08" db="EMBL/GenBank/DDBJ databases">
        <title>Sequencing, Assembly and Comparative Genomics of S. aureofaciens ATCC 10762.</title>
        <authorList>
            <person name="Gradnigo J.S."/>
            <person name="Johnson N."/>
            <person name="Somerville G.A."/>
        </authorList>
    </citation>
    <scope>NUCLEOTIDE SEQUENCE [LARGE SCALE GENOMIC DNA]</scope>
    <source>
        <strain evidence="5">ATCC 10762</strain>
    </source>
</reference>
<evidence type="ECO:0000256" key="1">
    <source>
        <dbReference type="SAM" id="SignalP"/>
    </source>
</evidence>
<evidence type="ECO:0000259" key="3">
    <source>
        <dbReference type="Pfam" id="PF06863"/>
    </source>
</evidence>
<gene>
    <name evidence="4" type="ORF">GCM10010502_02950</name>
    <name evidence="5" type="ORF">HS99_0014685</name>
</gene>
<name>A0A1E7MXD3_KITAU</name>
<dbReference type="Pfam" id="PF06863">
    <property type="entry name" value="DUF1254"/>
    <property type="match status" value="1"/>
</dbReference>
<reference evidence="4" key="5">
    <citation type="submission" date="2020-09" db="EMBL/GenBank/DDBJ databases">
        <authorList>
            <person name="Sun Q."/>
            <person name="Ohkuma M."/>
        </authorList>
    </citation>
    <scope>NUCLEOTIDE SEQUENCE</scope>
    <source>
        <strain evidence="4">JCM 4434</strain>
    </source>
</reference>
<evidence type="ECO:0000313" key="4">
    <source>
        <dbReference type="EMBL" id="GGU56065.1"/>
    </source>
</evidence>
<dbReference type="InterPro" id="IPR010621">
    <property type="entry name" value="DUF1214"/>
</dbReference>
<dbReference type="InterPro" id="IPR037049">
    <property type="entry name" value="DUF1214_C_sf"/>
</dbReference>
<organism evidence="5 6">
    <name type="scientific">Kitasatospora aureofaciens</name>
    <name type="common">Streptomyces aureofaciens</name>
    <dbReference type="NCBI Taxonomy" id="1894"/>
    <lineage>
        <taxon>Bacteria</taxon>
        <taxon>Bacillati</taxon>
        <taxon>Actinomycetota</taxon>
        <taxon>Actinomycetes</taxon>
        <taxon>Kitasatosporales</taxon>
        <taxon>Streptomycetaceae</taxon>
        <taxon>Kitasatospora</taxon>
    </lineage>
</organism>
<dbReference type="RefSeq" id="WP_030558009.1">
    <property type="nucleotide sequence ID" value="NZ_BMUB01000001.1"/>
</dbReference>
<keyword evidence="1" id="KW-0732">Signal</keyword>
<comment type="caution">
    <text evidence="5">The sequence shown here is derived from an EMBL/GenBank/DDBJ whole genome shotgun (WGS) entry which is preliminary data.</text>
</comment>
<dbReference type="Gene3D" id="2.60.40.1610">
    <property type="entry name" value="Domain of unknown function DUF1254"/>
    <property type="match status" value="1"/>
</dbReference>
<dbReference type="PANTHER" id="PTHR36509">
    <property type="entry name" value="BLL3101 PROTEIN"/>
    <property type="match status" value="1"/>
</dbReference>
<dbReference type="InterPro" id="IPR010679">
    <property type="entry name" value="DUF1254"/>
</dbReference>
<dbReference type="Pfam" id="PF06742">
    <property type="entry name" value="DUF1214"/>
    <property type="match status" value="1"/>
</dbReference>
<feature type="domain" description="DUF1254" evidence="3">
    <location>
        <begin position="86"/>
        <end position="216"/>
    </location>
</feature>
<dbReference type="Proteomes" id="UP000037395">
    <property type="component" value="Unassembled WGS sequence"/>
</dbReference>
<keyword evidence="6" id="KW-1185">Reference proteome</keyword>
<dbReference type="EMBL" id="BMUB01000001">
    <property type="protein sequence ID" value="GGU56065.1"/>
    <property type="molecule type" value="Genomic_DNA"/>
</dbReference>
<dbReference type="EMBL" id="JPRF03000076">
    <property type="protein sequence ID" value="OEV33100.1"/>
    <property type="molecule type" value="Genomic_DNA"/>
</dbReference>
<protein>
    <recommendedName>
        <fullName evidence="7">DUF1254 domain-containing protein</fullName>
    </recommendedName>
</protein>
<dbReference type="InterPro" id="IPR037050">
    <property type="entry name" value="DUF1254_sf"/>
</dbReference>
<evidence type="ECO:0000259" key="2">
    <source>
        <dbReference type="Pfam" id="PF06742"/>
    </source>
</evidence>
<dbReference type="GeneID" id="97483488"/>
<reference evidence="6" key="4">
    <citation type="submission" date="2016-08" db="EMBL/GenBank/DDBJ databases">
        <title>Sequencing, assembly and comparative genomics of S. aureofaciens ATCC 10762.</title>
        <authorList>
            <person name="Gradnigo J.S."/>
            <person name="Johnson N."/>
            <person name="Somerville G.A."/>
        </authorList>
    </citation>
    <scope>NUCLEOTIDE SEQUENCE [LARGE SCALE GENOMIC DNA]</scope>
    <source>
        <strain evidence="6">ATCC 10762 / DSM 40127 / CCM 3239 / JCM 4008 / LMG 5968 / NBRC 12843 / NCIMB 8234 / A-377</strain>
    </source>
</reference>
<feature type="signal peptide" evidence="1">
    <location>
        <begin position="1"/>
        <end position="30"/>
    </location>
</feature>
<reference evidence="5 6" key="2">
    <citation type="submission" date="2014-07" db="EMBL/GenBank/DDBJ databases">
        <authorList>
            <person name="Zhang J.E."/>
            <person name="Yang H."/>
            <person name="Guo J."/>
            <person name="Deng Z."/>
            <person name="Luo H."/>
            <person name="Luo M."/>
            <person name="Zhao B."/>
        </authorList>
    </citation>
    <scope>NUCLEOTIDE SEQUENCE [LARGE SCALE GENOMIC DNA]</scope>
    <source>
        <strain evidence="5">ATCC 10762</strain>
        <strain evidence="6">ATCC 10762 / DSM 40127 / CCM 3239 / JCM 4008 / LMG 5968 / NBRC 12843 / NCIMB 8234 / A-377</strain>
    </source>
</reference>
<reference evidence="4" key="1">
    <citation type="journal article" date="2014" name="Int. J. Syst. Evol. Microbiol.">
        <title>Complete genome sequence of Corynebacterium casei LMG S-19264T (=DSM 44701T), isolated from a smear-ripened cheese.</title>
        <authorList>
            <consortium name="US DOE Joint Genome Institute (JGI-PGF)"/>
            <person name="Walter F."/>
            <person name="Albersmeier A."/>
            <person name="Kalinowski J."/>
            <person name="Ruckert C."/>
        </authorList>
    </citation>
    <scope>NUCLEOTIDE SEQUENCE</scope>
    <source>
        <strain evidence="4">JCM 4434</strain>
    </source>
</reference>
<evidence type="ECO:0008006" key="7">
    <source>
        <dbReference type="Google" id="ProtNLM"/>
    </source>
</evidence>
<dbReference type="PANTHER" id="PTHR36509:SF2">
    <property type="entry name" value="BLL3101 PROTEIN"/>
    <property type="match status" value="1"/>
</dbReference>
<dbReference type="Gene3D" id="2.60.120.600">
    <property type="entry name" value="Domain of unknown function DUF1214, C-terminal domain"/>
    <property type="match status" value="1"/>
</dbReference>
<dbReference type="OrthoDB" id="40820at2"/>